<proteinExistence type="predicted"/>
<dbReference type="InterPro" id="IPR006616">
    <property type="entry name" value="DM9_repeat"/>
</dbReference>
<dbReference type="InterPro" id="IPR022041">
    <property type="entry name" value="Methyltransf_FA"/>
</dbReference>
<organism evidence="2">
    <name type="scientific">Pectinophora gossypiella</name>
    <name type="common">Cotton pink bollworm</name>
    <name type="synonym">Depressaria gossypiella</name>
    <dbReference type="NCBI Taxonomy" id="13191"/>
    <lineage>
        <taxon>Eukaryota</taxon>
        <taxon>Metazoa</taxon>
        <taxon>Ecdysozoa</taxon>
        <taxon>Arthropoda</taxon>
        <taxon>Hexapoda</taxon>
        <taxon>Insecta</taxon>
        <taxon>Pterygota</taxon>
        <taxon>Neoptera</taxon>
        <taxon>Endopterygota</taxon>
        <taxon>Lepidoptera</taxon>
        <taxon>Glossata</taxon>
        <taxon>Ditrysia</taxon>
        <taxon>Gelechioidea</taxon>
        <taxon>Gelechiidae</taxon>
        <taxon>Apatetrinae</taxon>
        <taxon>Pectinophora</taxon>
    </lineage>
</organism>
<protein>
    <recommendedName>
        <fullName evidence="1">Farnesoic acid O-methyl transferase domain-containing protein</fullName>
    </recommendedName>
</protein>
<sequence>MLPLIDMFHNEPGVYELYKADTSAIRFQVRYPNGTGFACFTLTAKENPKKDLYQVFFGPTYRFVDITKNGEHESKRFTLSEPIGSDFREFWMTWHSGVICMGESDRPNPILVYTDHRITRNNIGFIKFFIKSARWPVEWFYEASPVVLKSVENRKIEGGIVDWVEVDSNSPFPDDALIAGFENEQPLYVARARINGSLCVGKYLRSKRRGYFPWGGRQYVEDEVELLTGYNVKWVKTKGACIPENAVVGGYSEVRREPLYIGRAMYENNLLVGKVHVLYKACYFAHRRKEVEVSAYEIMVRGDLSGRGELAVDLDEKHEHRPPRQLVL</sequence>
<dbReference type="PANTHER" id="PTHR31649">
    <property type="entry name" value="AGAP009604-PA"/>
    <property type="match status" value="1"/>
</dbReference>
<dbReference type="EMBL" id="GDQN01007277">
    <property type="protein sequence ID" value="JAT83777.1"/>
    <property type="molecule type" value="Transcribed_RNA"/>
</dbReference>
<name>A0A1E1WA32_PECGO</name>
<feature type="domain" description="Farnesoic acid O-methyl transferase" evidence="1">
    <location>
        <begin position="24"/>
        <end position="142"/>
    </location>
</feature>
<dbReference type="Pfam" id="PF11901">
    <property type="entry name" value="DM9"/>
    <property type="match status" value="1"/>
</dbReference>
<dbReference type="Pfam" id="PF12248">
    <property type="entry name" value="Methyltransf_FA"/>
    <property type="match status" value="1"/>
</dbReference>
<dbReference type="OrthoDB" id="1925699at2759"/>
<gene>
    <name evidence="2" type="ORF">g.2587</name>
</gene>
<dbReference type="AlphaFoldDB" id="A0A1E1WA32"/>
<dbReference type="SMART" id="SM00696">
    <property type="entry name" value="DM9"/>
    <property type="match status" value="2"/>
</dbReference>
<dbReference type="PANTHER" id="PTHR31649:SF1">
    <property type="entry name" value="FARNESOIC ACID O-METHYL TRANSFERASE DOMAIN-CONTAINING PROTEIN"/>
    <property type="match status" value="1"/>
</dbReference>
<evidence type="ECO:0000313" key="2">
    <source>
        <dbReference type="EMBL" id="JAT83777.1"/>
    </source>
</evidence>
<evidence type="ECO:0000259" key="1">
    <source>
        <dbReference type="Pfam" id="PF12248"/>
    </source>
</evidence>
<accession>A0A1E1WA32</accession>
<reference evidence="2" key="1">
    <citation type="submission" date="2015-09" db="EMBL/GenBank/DDBJ databases">
        <title>De novo assembly of Pectinophora gossypiella (Pink Bollworm) gut transcriptome.</title>
        <authorList>
            <person name="Tassone E.E."/>
        </authorList>
    </citation>
    <scope>NUCLEOTIDE SEQUENCE</scope>
</reference>